<name>A0A813RIM9_ADIRI</name>
<dbReference type="PANTHER" id="PTHR12411">
    <property type="entry name" value="CYSTEINE PROTEASE FAMILY C1-RELATED"/>
    <property type="match status" value="1"/>
</dbReference>
<dbReference type="CDD" id="cd02619">
    <property type="entry name" value="Peptidase_C1"/>
    <property type="match status" value="1"/>
</dbReference>
<dbReference type="Proteomes" id="UP000663852">
    <property type="component" value="Unassembled WGS sequence"/>
</dbReference>
<gene>
    <name evidence="5" type="ORF">EDS130_LOCUS37578</name>
    <name evidence="4" type="ORF">XAT740_LOCUS2158</name>
</gene>
<dbReference type="InterPro" id="IPR000668">
    <property type="entry name" value="Peptidase_C1A_C"/>
</dbReference>
<dbReference type="PROSITE" id="PS00639">
    <property type="entry name" value="THIOL_PROTEASE_HIS"/>
    <property type="match status" value="1"/>
</dbReference>
<dbReference type="EMBL" id="CAJNOJ010000373">
    <property type="protein sequence ID" value="CAF1422268.1"/>
    <property type="molecule type" value="Genomic_DNA"/>
</dbReference>
<feature type="compositionally biased region" description="Acidic residues" evidence="2">
    <location>
        <begin position="276"/>
        <end position="285"/>
    </location>
</feature>
<dbReference type="OrthoDB" id="405971at2759"/>
<dbReference type="InterPro" id="IPR038765">
    <property type="entry name" value="Papain-like_cys_pep_sf"/>
</dbReference>
<dbReference type="InterPro" id="IPR013128">
    <property type="entry name" value="Peptidase_C1A"/>
</dbReference>
<evidence type="ECO:0000313" key="6">
    <source>
        <dbReference type="Proteomes" id="UP000663828"/>
    </source>
</evidence>
<feature type="region of interest" description="Disordered" evidence="2">
    <location>
        <begin position="276"/>
        <end position="315"/>
    </location>
</feature>
<evidence type="ECO:0000256" key="2">
    <source>
        <dbReference type="SAM" id="MobiDB-lite"/>
    </source>
</evidence>
<dbReference type="Proteomes" id="UP000663828">
    <property type="component" value="Unassembled WGS sequence"/>
</dbReference>
<evidence type="ECO:0000256" key="1">
    <source>
        <dbReference type="ARBA" id="ARBA00008455"/>
    </source>
</evidence>
<evidence type="ECO:0000259" key="3">
    <source>
        <dbReference type="SMART" id="SM00645"/>
    </source>
</evidence>
<evidence type="ECO:0000313" key="5">
    <source>
        <dbReference type="EMBL" id="CAF1422268.1"/>
    </source>
</evidence>
<protein>
    <recommendedName>
        <fullName evidence="3">Peptidase C1A papain C-terminal domain-containing protein</fullName>
    </recommendedName>
</protein>
<comment type="similarity">
    <text evidence="1">Belongs to the peptidase C1 family.</text>
</comment>
<accession>A0A813RIM9</accession>
<dbReference type="GO" id="GO:0008234">
    <property type="term" value="F:cysteine-type peptidase activity"/>
    <property type="evidence" value="ECO:0007669"/>
    <property type="project" value="InterPro"/>
</dbReference>
<feature type="compositionally biased region" description="Acidic residues" evidence="2">
    <location>
        <begin position="293"/>
        <end position="305"/>
    </location>
</feature>
<dbReference type="Gene3D" id="3.90.70.10">
    <property type="entry name" value="Cysteine proteinases"/>
    <property type="match status" value="1"/>
</dbReference>
<dbReference type="Pfam" id="PF00112">
    <property type="entry name" value="Peptidase_C1"/>
    <property type="match status" value="1"/>
</dbReference>
<dbReference type="GO" id="GO:0006508">
    <property type="term" value="P:proteolysis"/>
    <property type="evidence" value="ECO:0007669"/>
    <property type="project" value="InterPro"/>
</dbReference>
<feature type="domain" description="Peptidase C1A papain C-terminal" evidence="3">
    <location>
        <begin position="48"/>
        <end position="264"/>
    </location>
</feature>
<dbReference type="InterPro" id="IPR025660">
    <property type="entry name" value="Pept_his_AS"/>
</dbReference>
<dbReference type="AlphaFoldDB" id="A0A813RIM9"/>
<organism evidence="4 6">
    <name type="scientific">Adineta ricciae</name>
    <name type="common">Rotifer</name>
    <dbReference type="NCBI Taxonomy" id="249248"/>
    <lineage>
        <taxon>Eukaryota</taxon>
        <taxon>Metazoa</taxon>
        <taxon>Spiralia</taxon>
        <taxon>Gnathifera</taxon>
        <taxon>Rotifera</taxon>
        <taxon>Eurotatoria</taxon>
        <taxon>Bdelloidea</taxon>
        <taxon>Adinetida</taxon>
        <taxon>Adinetidae</taxon>
        <taxon>Adineta</taxon>
    </lineage>
</organism>
<evidence type="ECO:0000313" key="4">
    <source>
        <dbReference type="EMBL" id="CAF0784632.1"/>
    </source>
</evidence>
<dbReference type="EMBL" id="CAJNOR010000072">
    <property type="protein sequence ID" value="CAF0784632.1"/>
    <property type="molecule type" value="Genomic_DNA"/>
</dbReference>
<feature type="compositionally biased region" description="Basic and acidic residues" evidence="2">
    <location>
        <begin position="306"/>
        <end position="315"/>
    </location>
</feature>
<reference evidence="4" key="1">
    <citation type="submission" date="2021-02" db="EMBL/GenBank/DDBJ databases">
        <authorList>
            <person name="Nowell W R."/>
        </authorList>
    </citation>
    <scope>NUCLEOTIDE SEQUENCE</scope>
</reference>
<keyword evidence="6" id="KW-1185">Reference proteome</keyword>
<comment type="caution">
    <text evidence="4">The sequence shown here is derived from an EMBL/GenBank/DDBJ whole genome shotgun (WGS) entry which is preliminary data.</text>
</comment>
<dbReference type="SMART" id="SM00645">
    <property type="entry name" value="Pept_C1"/>
    <property type="match status" value="1"/>
</dbReference>
<sequence length="315" mass="35624">MPLKRFLVHRQSGRQFRLNGIHRSRRLPGKHHLRQNFSDHVKYSADQLPPSVDFRPNMPPVEDQSQIGSCTANSLAGAYEYIIKKSEGNDIAVSRLFIYYNERAKENPSNITDSGATLTDGIETIEEFGVCLESFWPYDISQVNTKPSDEAYQEAVGHKITNALQVNRDLNEMKSCLAQGFPFAFGLQLYPSFNKATTGGVVRMPSSDELSGQPLGGHALLAVGYSDQSQSFIVRNSWGQDWGDQGYCYIPYDYMTNTEYCYDAWTIRTLSTDDFGQDEWNNDDSVDYRQSNDNDDDNDDDNDNPIEEHSSDDGN</sequence>
<dbReference type="SUPFAM" id="SSF54001">
    <property type="entry name" value="Cysteine proteinases"/>
    <property type="match status" value="1"/>
</dbReference>
<proteinExistence type="inferred from homology"/>